<sequence>MNKFLTPVALAGAAAALSLGLGTGAGVADARISAGPLTLSVKGTCSAPGDSIKEFYVWTPENGKKRATSGKSATHTFQINKKKMGDTYFNWKLTCKMSGSTGENQKKYGGSINGTKYNYTVERFYNKTKKP</sequence>
<organism evidence="1 2">
    <name type="scientific">Gordonia cholesterolivorans</name>
    <dbReference type="NCBI Taxonomy" id="559625"/>
    <lineage>
        <taxon>Bacteria</taxon>
        <taxon>Bacillati</taxon>
        <taxon>Actinomycetota</taxon>
        <taxon>Actinomycetes</taxon>
        <taxon>Mycobacteriales</taxon>
        <taxon>Gordoniaceae</taxon>
        <taxon>Gordonia</taxon>
    </lineage>
</organism>
<evidence type="ECO:0000313" key="2">
    <source>
        <dbReference type="Proteomes" id="UP001501170"/>
    </source>
</evidence>
<keyword evidence="2" id="KW-1185">Reference proteome</keyword>
<protein>
    <submittedName>
        <fullName evidence="1">Uncharacterized protein</fullName>
    </submittedName>
</protein>
<gene>
    <name evidence="1" type="ORF">GCM10009855_28750</name>
</gene>
<accession>A0ABN3HT61</accession>
<comment type="caution">
    <text evidence="1">The sequence shown here is derived from an EMBL/GenBank/DDBJ whole genome shotgun (WGS) entry which is preliminary data.</text>
</comment>
<reference evidence="1 2" key="1">
    <citation type="journal article" date="2019" name="Int. J. Syst. Evol. Microbiol.">
        <title>The Global Catalogue of Microorganisms (GCM) 10K type strain sequencing project: providing services to taxonomists for standard genome sequencing and annotation.</title>
        <authorList>
            <consortium name="The Broad Institute Genomics Platform"/>
            <consortium name="The Broad Institute Genome Sequencing Center for Infectious Disease"/>
            <person name="Wu L."/>
            <person name="Ma J."/>
        </authorList>
    </citation>
    <scope>NUCLEOTIDE SEQUENCE [LARGE SCALE GENOMIC DNA]</scope>
    <source>
        <strain evidence="1 2">JCM 16227</strain>
    </source>
</reference>
<dbReference type="RefSeq" id="WP_006897508.1">
    <property type="nucleotide sequence ID" value="NZ_BAAARB010000016.1"/>
</dbReference>
<dbReference type="EMBL" id="BAAARB010000016">
    <property type="protein sequence ID" value="GAA2386857.1"/>
    <property type="molecule type" value="Genomic_DNA"/>
</dbReference>
<evidence type="ECO:0000313" key="1">
    <source>
        <dbReference type="EMBL" id="GAA2386857.1"/>
    </source>
</evidence>
<proteinExistence type="predicted"/>
<dbReference type="Proteomes" id="UP001501170">
    <property type="component" value="Unassembled WGS sequence"/>
</dbReference>
<name>A0ABN3HT61_9ACTN</name>